<evidence type="ECO:0000313" key="3">
    <source>
        <dbReference type="Proteomes" id="UP000197138"/>
    </source>
</evidence>
<dbReference type="EMBL" id="MTKT01003950">
    <property type="protein sequence ID" value="OWM73774.1"/>
    <property type="molecule type" value="Genomic_DNA"/>
</dbReference>
<dbReference type="AlphaFoldDB" id="A0A218WLR4"/>
<reference evidence="3" key="1">
    <citation type="journal article" date="2017" name="Plant J.">
        <title>The pomegranate (Punica granatum L.) genome and the genomics of punicalagin biosynthesis.</title>
        <authorList>
            <person name="Qin G."/>
            <person name="Xu C."/>
            <person name="Ming R."/>
            <person name="Tang H."/>
            <person name="Guyot R."/>
            <person name="Kramer E.M."/>
            <person name="Hu Y."/>
            <person name="Yi X."/>
            <person name="Qi Y."/>
            <person name="Xu X."/>
            <person name="Gao Z."/>
            <person name="Pan H."/>
            <person name="Jian J."/>
            <person name="Tian Y."/>
            <person name="Yue Z."/>
            <person name="Xu Y."/>
        </authorList>
    </citation>
    <scope>NUCLEOTIDE SEQUENCE [LARGE SCALE GENOMIC DNA]</scope>
    <source>
        <strain evidence="3">cv. Dabenzi</strain>
    </source>
</reference>
<name>A0A218WLR4_PUNGR</name>
<evidence type="ECO:0000256" key="1">
    <source>
        <dbReference type="SAM" id="MobiDB-lite"/>
    </source>
</evidence>
<accession>A0A218WLR4</accession>
<gene>
    <name evidence="2" type="ORF">CDL15_Pgr026878</name>
</gene>
<dbReference type="Proteomes" id="UP000197138">
    <property type="component" value="Unassembled WGS sequence"/>
</dbReference>
<feature type="region of interest" description="Disordered" evidence="1">
    <location>
        <begin position="122"/>
        <end position="144"/>
    </location>
</feature>
<evidence type="ECO:0000313" key="2">
    <source>
        <dbReference type="EMBL" id="OWM73774.1"/>
    </source>
</evidence>
<proteinExistence type="predicted"/>
<organism evidence="2 3">
    <name type="scientific">Punica granatum</name>
    <name type="common">Pomegranate</name>
    <dbReference type="NCBI Taxonomy" id="22663"/>
    <lineage>
        <taxon>Eukaryota</taxon>
        <taxon>Viridiplantae</taxon>
        <taxon>Streptophyta</taxon>
        <taxon>Embryophyta</taxon>
        <taxon>Tracheophyta</taxon>
        <taxon>Spermatophyta</taxon>
        <taxon>Magnoliopsida</taxon>
        <taxon>eudicotyledons</taxon>
        <taxon>Gunneridae</taxon>
        <taxon>Pentapetalae</taxon>
        <taxon>rosids</taxon>
        <taxon>malvids</taxon>
        <taxon>Myrtales</taxon>
        <taxon>Lythraceae</taxon>
        <taxon>Punica</taxon>
    </lineage>
</organism>
<comment type="caution">
    <text evidence="2">The sequence shown here is derived from an EMBL/GenBank/DDBJ whole genome shotgun (WGS) entry which is preliminary data.</text>
</comment>
<protein>
    <submittedName>
        <fullName evidence="2">Uncharacterized protein</fullName>
    </submittedName>
</protein>
<sequence>MAALEQHWLEKSYKEISKAAKVNRNSNARASNHCEEKYTQASQSHGSATFCRRSRTRFGRMRSVETIRHCRTADQCNDDVRGSLGIMHSRLDIHDSLMQYIRAALHKLTGVPISSNLARGKQHCTDCSQGTGHKKDDDGDDDDD</sequence>